<name>A0A3P7L5B7_DIBLA</name>
<gene>
    <name evidence="3" type="ORF">DILT_LOCUS8446</name>
</gene>
<dbReference type="AlphaFoldDB" id="A0A3P7L5B7"/>
<dbReference type="PROSITE" id="PS50853">
    <property type="entry name" value="FN3"/>
    <property type="match status" value="1"/>
</dbReference>
<sequence>MYAPGRVTSYRCVLYSGSLPTQWKTVKAKSVRFYGLDANRLYRVGVSATISPLSPNLGGGTGPETLSDFDEDSTKPVPSAPQNVKATLIKPTEVKVVWTEPKYKGSGVAGYQITVRWGGDVVKDAKVVVKGTSCIARNLPEFAELVFAVTATSAKGTGEAGLSNSVYTQATGK</sequence>
<dbReference type="Gene3D" id="2.60.40.10">
    <property type="entry name" value="Immunoglobulins"/>
    <property type="match status" value="1"/>
</dbReference>
<reference evidence="3 4" key="1">
    <citation type="submission" date="2018-11" db="EMBL/GenBank/DDBJ databases">
        <authorList>
            <consortium name="Pathogen Informatics"/>
        </authorList>
    </citation>
    <scope>NUCLEOTIDE SEQUENCE [LARGE SCALE GENOMIC DNA]</scope>
</reference>
<dbReference type="Proteomes" id="UP000281553">
    <property type="component" value="Unassembled WGS sequence"/>
</dbReference>
<dbReference type="Pfam" id="PF00041">
    <property type="entry name" value="fn3"/>
    <property type="match status" value="1"/>
</dbReference>
<dbReference type="InterPro" id="IPR003961">
    <property type="entry name" value="FN3_dom"/>
</dbReference>
<evidence type="ECO:0000313" key="3">
    <source>
        <dbReference type="EMBL" id="VDN12615.1"/>
    </source>
</evidence>
<dbReference type="EMBL" id="UYRU01054312">
    <property type="protein sequence ID" value="VDN12615.1"/>
    <property type="molecule type" value="Genomic_DNA"/>
</dbReference>
<accession>A0A3P7L5B7</accession>
<proteinExistence type="predicted"/>
<evidence type="ECO:0000259" key="2">
    <source>
        <dbReference type="PROSITE" id="PS50853"/>
    </source>
</evidence>
<evidence type="ECO:0000256" key="1">
    <source>
        <dbReference type="SAM" id="MobiDB-lite"/>
    </source>
</evidence>
<dbReference type="SMART" id="SM00060">
    <property type="entry name" value="FN3"/>
    <property type="match status" value="1"/>
</dbReference>
<dbReference type="OrthoDB" id="6136057at2759"/>
<dbReference type="CDD" id="cd00063">
    <property type="entry name" value="FN3"/>
    <property type="match status" value="1"/>
</dbReference>
<keyword evidence="4" id="KW-1185">Reference proteome</keyword>
<evidence type="ECO:0000313" key="4">
    <source>
        <dbReference type="Proteomes" id="UP000281553"/>
    </source>
</evidence>
<feature type="domain" description="Fibronectin type-III" evidence="2">
    <location>
        <begin position="80"/>
        <end position="171"/>
    </location>
</feature>
<dbReference type="InterPro" id="IPR013783">
    <property type="entry name" value="Ig-like_fold"/>
</dbReference>
<organism evidence="3 4">
    <name type="scientific">Dibothriocephalus latus</name>
    <name type="common">Fish tapeworm</name>
    <name type="synonym">Diphyllobothrium latum</name>
    <dbReference type="NCBI Taxonomy" id="60516"/>
    <lineage>
        <taxon>Eukaryota</taxon>
        <taxon>Metazoa</taxon>
        <taxon>Spiralia</taxon>
        <taxon>Lophotrochozoa</taxon>
        <taxon>Platyhelminthes</taxon>
        <taxon>Cestoda</taxon>
        <taxon>Eucestoda</taxon>
        <taxon>Diphyllobothriidea</taxon>
        <taxon>Diphyllobothriidae</taxon>
        <taxon>Dibothriocephalus</taxon>
    </lineage>
</organism>
<feature type="region of interest" description="Disordered" evidence="1">
    <location>
        <begin position="54"/>
        <end position="81"/>
    </location>
</feature>
<dbReference type="SUPFAM" id="SSF49265">
    <property type="entry name" value="Fibronectin type III"/>
    <property type="match status" value="1"/>
</dbReference>
<dbReference type="InterPro" id="IPR036116">
    <property type="entry name" value="FN3_sf"/>
</dbReference>
<protein>
    <recommendedName>
        <fullName evidence="2">Fibronectin type-III domain-containing protein</fullName>
    </recommendedName>
</protein>